<evidence type="ECO:0000256" key="3">
    <source>
        <dbReference type="SAM" id="MobiDB-lite"/>
    </source>
</evidence>
<accession>A0ABU1YX72</accession>
<dbReference type="InterPro" id="IPR002364">
    <property type="entry name" value="Quin_OxRdtase/zeta-crystal_CS"/>
</dbReference>
<protein>
    <submittedName>
        <fullName evidence="5">NADPH2:quinone reductase</fullName>
        <ecNumber evidence="5">1.6.5.5</ecNumber>
    </submittedName>
</protein>
<dbReference type="PANTHER" id="PTHR48106">
    <property type="entry name" value="QUINONE OXIDOREDUCTASE PIG3-RELATED"/>
    <property type="match status" value="1"/>
</dbReference>
<feature type="domain" description="Enoyl reductase (ER)" evidence="4">
    <location>
        <begin position="36"/>
        <end position="351"/>
    </location>
</feature>
<dbReference type="InterPro" id="IPR013154">
    <property type="entry name" value="ADH-like_N"/>
</dbReference>
<dbReference type="EMBL" id="JAVDXX010000001">
    <property type="protein sequence ID" value="MDR7292953.1"/>
    <property type="molecule type" value="Genomic_DNA"/>
</dbReference>
<dbReference type="InterPro" id="IPR020843">
    <property type="entry name" value="ER"/>
</dbReference>
<keyword evidence="1" id="KW-0521">NADP</keyword>
<dbReference type="PANTHER" id="PTHR48106:SF8">
    <property type="entry name" value="OS02G0805600 PROTEIN"/>
    <property type="match status" value="1"/>
</dbReference>
<dbReference type="SMART" id="SM00829">
    <property type="entry name" value="PKS_ER"/>
    <property type="match status" value="1"/>
</dbReference>
<dbReference type="NCBIfam" id="TIGR02824">
    <property type="entry name" value="quinone_pig3"/>
    <property type="match status" value="1"/>
</dbReference>
<dbReference type="GO" id="GO:0003960">
    <property type="term" value="F:quinone reductase (NADPH) activity"/>
    <property type="evidence" value="ECO:0007669"/>
    <property type="project" value="UniProtKB-EC"/>
</dbReference>
<proteinExistence type="predicted"/>
<keyword evidence="2 5" id="KW-0560">Oxidoreductase</keyword>
<dbReference type="InterPro" id="IPR011032">
    <property type="entry name" value="GroES-like_sf"/>
</dbReference>
<sequence>MCADREVKMPGQPRPVVPSDVKTSAAMTAVSFEGAGGPEVIRVGEAPVPEPGPGEVLIRVRACGVNPADVSQREGNYRPPKGASEVPGLEVAGEVVGRGRGVSEAVWPLGEPVVALIDAGGYAEYAVAPVAQVLRVPRGISMVGAAALIEVAATVYSNLAMTARLQAGETVLVHGASGGIGTFALQWLSACGHTVYASASTPEKCRWARERGATEAINYRDEDFVERIKQLTDGRGVDVVIDVVGGAYLDRNLRCLATDGRMVTIGLVGGRKAELDMGRLMIKRLSVHGTTLRARPADQKAAIVAAVGQHVWPLIADGRVTVPVDAQFPLEQARAAHEYLARGEHFGKIVLTTHPDNRE</sequence>
<dbReference type="InterPro" id="IPR014189">
    <property type="entry name" value="Quinone_OxRdtase_PIG3"/>
</dbReference>
<dbReference type="Gene3D" id="3.90.180.10">
    <property type="entry name" value="Medium-chain alcohol dehydrogenases, catalytic domain"/>
    <property type="match status" value="1"/>
</dbReference>
<dbReference type="Pfam" id="PF00107">
    <property type="entry name" value="ADH_zinc_N"/>
    <property type="match status" value="1"/>
</dbReference>
<comment type="caution">
    <text evidence="5">The sequence shown here is derived from an EMBL/GenBank/DDBJ whole genome shotgun (WGS) entry which is preliminary data.</text>
</comment>
<gene>
    <name evidence="5" type="ORF">J2S67_000221</name>
</gene>
<name>A0ABU1YX72_9MICC</name>
<dbReference type="Pfam" id="PF08240">
    <property type="entry name" value="ADH_N"/>
    <property type="match status" value="1"/>
</dbReference>
<dbReference type="InterPro" id="IPR036291">
    <property type="entry name" value="NAD(P)-bd_dom_sf"/>
</dbReference>
<dbReference type="InterPro" id="IPR013149">
    <property type="entry name" value="ADH-like_C"/>
</dbReference>
<keyword evidence="6" id="KW-1185">Reference proteome</keyword>
<dbReference type="Gene3D" id="3.40.50.720">
    <property type="entry name" value="NAD(P)-binding Rossmann-like Domain"/>
    <property type="match status" value="1"/>
</dbReference>
<reference evidence="5" key="1">
    <citation type="submission" date="2023-07" db="EMBL/GenBank/DDBJ databases">
        <title>Sequencing the genomes of 1000 actinobacteria strains.</title>
        <authorList>
            <person name="Klenk H.-P."/>
        </authorList>
    </citation>
    <scope>NUCLEOTIDE SEQUENCE</scope>
    <source>
        <strain evidence="5">DSM 13068</strain>
    </source>
</reference>
<evidence type="ECO:0000313" key="5">
    <source>
        <dbReference type="EMBL" id="MDR7292953.1"/>
    </source>
</evidence>
<dbReference type="SUPFAM" id="SSF51735">
    <property type="entry name" value="NAD(P)-binding Rossmann-fold domains"/>
    <property type="match status" value="1"/>
</dbReference>
<organism evidence="5 6">
    <name type="scientific">Pseudoglutamicibacter albus</name>
    <dbReference type="NCBI Taxonomy" id="98671"/>
    <lineage>
        <taxon>Bacteria</taxon>
        <taxon>Bacillati</taxon>
        <taxon>Actinomycetota</taxon>
        <taxon>Actinomycetes</taxon>
        <taxon>Micrococcales</taxon>
        <taxon>Micrococcaceae</taxon>
        <taxon>Pseudoglutamicibacter</taxon>
    </lineage>
</organism>
<evidence type="ECO:0000256" key="2">
    <source>
        <dbReference type="ARBA" id="ARBA00023002"/>
    </source>
</evidence>
<dbReference type="CDD" id="cd05276">
    <property type="entry name" value="p53_inducible_oxidoreductase"/>
    <property type="match status" value="1"/>
</dbReference>
<evidence type="ECO:0000313" key="6">
    <source>
        <dbReference type="Proteomes" id="UP001180715"/>
    </source>
</evidence>
<evidence type="ECO:0000256" key="1">
    <source>
        <dbReference type="ARBA" id="ARBA00022857"/>
    </source>
</evidence>
<dbReference type="Proteomes" id="UP001180715">
    <property type="component" value="Unassembled WGS sequence"/>
</dbReference>
<dbReference type="SUPFAM" id="SSF50129">
    <property type="entry name" value="GroES-like"/>
    <property type="match status" value="1"/>
</dbReference>
<dbReference type="PROSITE" id="PS01162">
    <property type="entry name" value="QOR_ZETA_CRYSTAL"/>
    <property type="match status" value="1"/>
</dbReference>
<evidence type="ECO:0000259" key="4">
    <source>
        <dbReference type="SMART" id="SM00829"/>
    </source>
</evidence>
<feature type="region of interest" description="Disordered" evidence="3">
    <location>
        <begin position="1"/>
        <end position="21"/>
    </location>
</feature>
<dbReference type="EC" id="1.6.5.5" evidence="5"/>